<keyword evidence="7 16" id="KW-0812">Transmembrane</keyword>
<dbReference type="AlphaFoldDB" id="A0A267AG69"/>
<evidence type="ECO:0000256" key="3">
    <source>
        <dbReference type="ARBA" id="ARBA00012438"/>
    </source>
</evidence>
<dbReference type="SMART" id="SM00387">
    <property type="entry name" value="HATPase_c"/>
    <property type="match status" value="1"/>
</dbReference>
<dbReference type="EMBL" id="NQKQ01000012">
    <property type="protein sequence ID" value="PAA11301.1"/>
    <property type="molecule type" value="Genomic_DNA"/>
</dbReference>
<dbReference type="InterPro" id="IPR008207">
    <property type="entry name" value="Sig_transdc_His_kin_Hpt_dom"/>
</dbReference>
<dbReference type="Proteomes" id="UP000215861">
    <property type="component" value="Unassembled WGS sequence"/>
</dbReference>
<keyword evidence="13 16" id="KW-0472">Membrane</keyword>
<organism evidence="20 21">
    <name type="scientific">Pseudomonas fragi</name>
    <dbReference type="NCBI Taxonomy" id="296"/>
    <lineage>
        <taxon>Bacteria</taxon>
        <taxon>Pseudomonadati</taxon>
        <taxon>Pseudomonadota</taxon>
        <taxon>Gammaproteobacteria</taxon>
        <taxon>Pseudomonadales</taxon>
        <taxon>Pseudomonadaceae</taxon>
        <taxon>Pseudomonas</taxon>
    </lineage>
</organism>
<comment type="caution">
    <text evidence="20">The sequence shown here is derived from an EMBL/GenBank/DDBJ whole genome shotgun (WGS) entry which is preliminary data.</text>
</comment>
<dbReference type="SUPFAM" id="SSF47384">
    <property type="entry name" value="Homodimeric domain of signal transducing histidine kinase"/>
    <property type="match status" value="1"/>
</dbReference>
<dbReference type="InterPro" id="IPR036890">
    <property type="entry name" value="HATPase_C_sf"/>
</dbReference>
<dbReference type="InterPro" id="IPR004358">
    <property type="entry name" value="Sig_transdc_His_kin-like_C"/>
</dbReference>
<dbReference type="PROSITE" id="PS50894">
    <property type="entry name" value="HPT"/>
    <property type="match status" value="1"/>
</dbReference>
<keyword evidence="9 20" id="KW-0418">Kinase</keyword>
<comment type="catalytic activity">
    <reaction evidence="1">
        <text>ATP + protein L-histidine = ADP + protein N-phospho-L-histidine.</text>
        <dbReference type="EC" id="2.7.13.3"/>
    </reaction>
</comment>
<evidence type="ECO:0000256" key="4">
    <source>
        <dbReference type="ARBA" id="ARBA00022475"/>
    </source>
</evidence>
<dbReference type="PANTHER" id="PTHR45339:SF1">
    <property type="entry name" value="HYBRID SIGNAL TRANSDUCTION HISTIDINE KINASE J"/>
    <property type="match status" value="1"/>
</dbReference>
<dbReference type="Gene3D" id="3.30.565.10">
    <property type="entry name" value="Histidine kinase-like ATPase, C-terminal domain"/>
    <property type="match status" value="1"/>
</dbReference>
<dbReference type="InterPro" id="IPR001789">
    <property type="entry name" value="Sig_transdc_resp-reg_receiver"/>
</dbReference>
<dbReference type="CDD" id="cd00082">
    <property type="entry name" value="HisKA"/>
    <property type="match status" value="1"/>
</dbReference>
<evidence type="ECO:0000256" key="10">
    <source>
        <dbReference type="ARBA" id="ARBA00022840"/>
    </source>
</evidence>
<feature type="domain" description="Histidine kinase" evidence="17">
    <location>
        <begin position="493"/>
        <end position="712"/>
    </location>
</feature>
<evidence type="ECO:0000256" key="2">
    <source>
        <dbReference type="ARBA" id="ARBA00004651"/>
    </source>
</evidence>
<dbReference type="SUPFAM" id="SSF52172">
    <property type="entry name" value="CheY-like"/>
    <property type="match status" value="1"/>
</dbReference>
<evidence type="ECO:0000256" key="14">
    <source>
        <dbReference type="PROSITE-ProRule" id="PRU00110"/>
    </source>
</evidence>
<dbReference type="OrthoDB" id="9770795at2"/>
<dbReference type="RefSeq" id="WP_095036931.1">
    <property type="nucleotide sequence ID" value="NZ_NQKQ01000012.1"/>
</dbReference>
<dbReference type="FunFam" id="3.30.565.10:FF:000010">
    <property type="entry name" value="Sensor histidine kinase RcsC"/>
    <property type="match status" value="1"/>
</dbReference>
<evidence type="ECO:0000256" key="11">
    <source>
        <dbReference type="ARBA" id="ARBA00022989"/>
    </source>
</evidence>
<evidence type="ECO:0000256" key="13">
    <source>
        <dbReference type="ARBA" id="ARBA00023136"/>
    </source>
</evidence>
<evidence type="ECO:0000256" key="12">
    <source>
        <dbReference type="ARBA" id="ARBA00023012"/>
    </source>
</evidence>
<dbReference type="Pfam" id="PF01627">
    <property type="entry name" value="Hpt"/>
    <property type="match status" value="1"/>
</dbReference>
<gene>
    <name evidence="20" type="ORF">CJU81_12915</name>
</gene>
<feature type="domain" description="HPt" evidence="19">
    <location>
        <begin position="980"/>
        <end position="1076"/>
    </location>
</feature>
<dbReference type="InterPro" id="IPR005467">
    <property type="entry name" value="His_kinase_dom"/>
</dbReference>
<reference evidence="20 21" key="1">
    <citation type="submission" date="2017-08" db="EMBL/GenBank/DDBJ databases">
        <title>Genomic and metabolic characterisation of spoilage-associated Pseudomonas species.</title>
        <authorList>
            <person name="Stanborough T."/>
            <person name="Fegan N."/>
            <person name="Powell S.M."/>
            <person name="Singh T."/>
            <person name="Tamplin M.L."/>
            <person name="Chandry P.S."/>
        </authorList>
    </citation>
    <scope>NUCLEOTIDE SEQUENCE [LARGE SCALE GENOMIC DNA]</scope>
    <source>
        <strain evidence="20 21">F1801</strain>
    </source>
</reference>
<evidence type="ECO:0000256" key="7">
    <source>
        <dbReference type="ARBA" id="ARBA00022692"/>
    </source>
</evidence>
<comment type="subcellular location">
    <subcellularLocation>
        <location evidence="2">Cell membrane</location>
        <topology evidence="2">Multi-pass membrane protein</topology>
    </subcellularLocation>
</comment>
<keyword evidence="8" id="KW-0547">Nucleotide-binding</keyword>
<evidence type="ECO:0000256" key="6">
    <source>
        <dbReference type="ARBA" id="ARBA00022679"/>
    </source>
</evidence>
<dbReference type="FunFam" id="1.10.287.130:FF:000004">
    <property type="entry name" value="Ethylene receptor 1"/>
    <property type="match status" value="1"/>
</dbReference>
<keyword evidence="4" id="KW-1003">Cell membrane</keyword>
<dbReference type="PROSITE" id="PS50109">
    <property type="entry name" value="HIS_KIN"/>
    <property type="match status" value="1"/>
</dbReference>
<dbReference type="EC" id="2.7.13.3" evidence="3"/>
<dbReference type="PROSITE" id="PS50110">
    <property type="entry name" value="RESPONSE_REGULATORY"/>
    <property type="match status" value="1"/>
</dbReference>
<dbReference type="CDD" id="cd16922">
    <property type="entry name" value="HATPase_EvgS-ArcB-TorS-like"/>
    <property type="match status" value="1"/>
</dbReference>
<keyword evidence="6" id="KW-0808">Transferase</keyword>
<evidence type="ECO:0000256" key="16">
    <source>
        <dbReference type="SAM" id="Phobius"/>
    </source>
</evidence>
<dbReference type="Gene3D" id="1.20.120.160">
    <property type="entry name" value="HPT domain"/>
    <property type="match status" value="1"/>
</dbReference>
<protein>
    <recommendedName>
        <fullName evidence="3">histidine kinase</fullName>
        <ecNumber evidence="3">2.7.13.3</ecNumber>
    </recommendedName>
</protein>
<name>A0A267AG69_PSEFR</name>
<dbReference type="InterPro" id="IPR011006">
    <property type="entry name" value="CheY-like_superfamily"/>
</dbReference>
<accession>A0A267AG69</accession>
<keyword evidence="10" id="KW-0067">ATP-binding</keyword>
<evidence type="ECO:0000256" key="15">
    <source>
        <dbReference type="PROSITE-ProRule" id="PRU00169"/>
    </source>
</evidence>
<dbReference type="Gene3D" id="3.40.50.2300">
    <property type="match status" value="1"/>
</dbReference>
<feature type="transmembrane region" description="Helical" evidence="16">
    <location>
        <begin position="331"/>
        <end position="357"/>
    </location>
</feature>
<dbReference type="SMART" id="SM00448">
    <property type="entry name" value="REC"/>
    <property type="match status" value="1"/>
</dbReference>
<dbReference type="SUPFAM" id="SSF55874">
    <property type="entry name" value="ATPase domain of HSP90 chaperone/DNA topoisomerase II/histidine kinase"/>
    <property type="match status" value="1"/>
</dbReference>
<dbReference type="PANTHER" id="PTHR45339">
    <property type="entry name" value="HYBRID SIGNAL TRANSDUCTION HISTIDINE KINASE J"/>
    <property type="match status" value="1"/>
</dbReference>
<evidence type="ECO:0000259" key="17">
    <source>
        <dbReference type="PROSITE" id="PS50109"/>
    </source>
</evidence>
<evidence type="ECO:0000256" key="8">
    <source>
        <dbReference type="ARBA" id="ARBA00022741"/>
    </source>
</evidence>
<dbReference type="CDD" id="cd17546">
    <property type="entry name" value="REC_hyHK_CKI1_RcsC-like"/>
    <property type="match status" value="1"/>
</dbReference>
<sequence length="1076" mass="118674">MTARNALLDKLANSSLHLNKGLAVLFALALLLTGVSYWGVQRMLEEQRENVGAHFARLMENIREHESFLNTVSRESTKGRLLEKLHAPINLHDPAPEQGDNVYVGREYSFSLPFSVRINPTTIPALQNSKITELGAHLANYYSAYWSASHYQSPQTYVFNVPDNFEISVPAHGRLRGAAHTQVGESALVIRQILTPRAASTAQPQDSTVHWLRYTSRTENSGAPSILSYVDIDLPATQLHISGASPRVVVASLLNLAQVSNVPRIMQRSVYDHFVLIAPNGEPVVGTPKPQSSLHEGLNLTRDGLVFQISSADARPWTGIYTISLKTFIDYALWALLGLLALLLVGLGCGLAFSRWYNNRVISPARQAHDDIAEREAFSRAVIESAPTGLCVLRHSDHQVLLENHLALQSRGTAALVAALDNRHDLSTHGKTELEIDGQHLQVSFVFTRYHGEDAWLCAFHDVTRHIEDATILEQARQVADSANQAKSRFLATMSHEIRTPLYGVLGTLELLELTALQPRQQAYLRTIQRSSSTLFQLISDVLDVSKIEAGQMTIDVQGFCPLDITEEAMRTYSAFARSKGLRLYACIDAQLPDRVRGDPVRIRQILNNLLSNAIKFTDSGQVVLWVRVLEQTEAYSTLEWQVSDSGIGISTEQQVQLFEPFYQVRNTFSEGGAGLGLSICRRLCELMGATLEVTSEPGLGSSFALHLKLEREPGTLTDCPEFEPEAGPVYVRAPSPELAQHTCAWLRRLGVHARMLSNDMHSVDRLTLLVDMLASDNTSDWPGPHIIAKPDGRNPPELTADGWEADANSIRAIAWAISFAQQGITTPVSASLSGQDQPLQLRVLVAEDNPINREIIKEQLEALGCSVMVATNGEQALALWMPGLFDLVLTDVNMPVLNGYELAMALRSQDMALPIIGITANAMREEGKRCTAAGMNAWMVKPLSMHTLHAQLLHYCKGVMINPGMMPEQPPAPATGVDQVQLSPRMRELFFSTMYEDVRMTQVALDSNNAMALAHQLHSMGGALGSVQSYALADTCTELELQLRELGVTPQLAHDVSDWLERIATLLKKMEAPDL</sequence>
<keyword evidence="12" id="KW-0902">Two-component regulatory system</keyword>
<evidence type="ECO:0000256" key="1">
    <source>
        <dbReference type="ARBA" id="ARBA00000085"/>
    </source>
</evidence>
<evidence type="ECO:0000313" key="20">
    <source>
        <dbReference type="EMBL" id="PAA11301.1"/>
    </source>
</evidence>
<dbReference type="GO" id="GO:0000155">
    <property type="term" value="F:phosphorelay sensor kinase activity"/>
    <property type="evidence" value="ECO:0007669"/>
    <property type="project" value="InterPro"/>
</dbReference>
<dbReference type="InterPro" id="IPR003594">
    <property type="entry name" value="HATPase_dom"/>
</dbReference>
<dbReference type="SUPFAM" id="SSF47226">
    <property type="entry name" value="Histidine-containing phosphotransfer domain, HPT domain"/>
    <property type="match status" value="1"/>
</dbReference>
<feature type="domain" description="Response regulatory" evidence="18">
    <location>
        <begin position="843"/>
        <end position="957"/>
    </location>
</feature>
<keyword evidence="11 16" id="KW-1133">Transmembrane helix</keyword>
<proteinExistence type="predicted"/>
<evidence type="ECO:0000259" key="19">
    <source>
        <dbReference type="PROSITE" id="PS50894"/>
    </source>
</evidence>
<evidence type="ECO:0000313" key="21">
    <source>
        <dbReference type="Proteomes" id="UP000215861"/>
    </source>
</evidence>
<evidence type="ECO:0000256" key="9">
    <source>
        <dbReference type="ARBA" id="ARBA00022777"/>
    </source>
</evidence>
<feature type="transmembrane region" description="Helical" evidence="16">
    <location>
        <begin position="20"/>
        <end position="40"/>
    </location>
</feature>
<dbReference type="PRINTS" id="PR00344">
    <property type="entry name" value="BCTRLSENSOR"/>
</dbReference>
<dbReference type="InterPro" id="IPR003661">
    <property type="entry name" value="HisK_dim/P_dom"/>
</dbReference>
<keyword evidence="5 15" id="KW-0597">Phosphoprotein</keyword>
<dbReference type="Pfam" id="PF00512">
    <property type="entry name" value="HisKA"/>
    <property type="match status" value="1"/>
</dbReference>
<dbReference type="GO" id="GO:0005886">
    <property type="term" value="C:plasma membrane"/>
    <property type="evidence" value="ECO:0007669"/>
    <property type="project" value="UniProtKB-SubCell"/>
</dbReference>
<dbReference type="InterPro" id="IPR036097">
    <property type="entry name" value="HisK_dim/P_sf"/>
</dbReference>
<dbReference type="InterPro" id="IPR036641">
    <property type="entry name" value="HPT_dom_sf"/>
</dbReference>
<dbReference type="SMART" id="SM00388">
    <property type="entry name" value="HisKA"/>
    <property type="match status" value="1"/>
</dbReference>
<dbReference type="GO" id="GO:0005524">
    <property type="term" value="F:ATP binding"/>
    <property type="evidence" value="ECO:0007669"/>
    <property type="project" value="UniProtKB-KW"/>
</dbReference>
<evidence type="ECO:0000256" key="5">
    <source>
        <dbReference type="ARBA" id="ARBA00022553"/>
    </source>
</evidence>
<dbReference type="Pfam" id="PF00072">
    <property type="entry name" value="Response_reg"/>
    <property type="match status" value="1"/>
</dbReference>
<feature type="modified residue" description="Phosphohistidine" evidence="14">
    <location>
        <position position="1019"/>
    </location>
</feature>
<feature type="modified residue" description="4-aspartylphosphate" evidence="15">
    <location>
        <position position="892"/>
    </location>
</feature>
<dbReference type="Pfam" id="PF02518">
    <property type="entry name" value="HATPase_c"/>
    <property type="match status" value="1"/>
</dbReference>
<evidence type="ECO:0000259" key="18">
    <source>
        <dbReference type="PROSITE" id="PS50110"/>
    </source>
</evidence>
<dbReference type="Gene3D" id="1.10.287.130">
    <property type="match status" value="1"/>
</dbReference>